<proteinExistence type="inferred from homology"/>
<evidence type="ECO:0000256" key="1">
    <source>
        <dbReference type="ARBA" id="ARBA00004173"/>
    </source>
</evidence>
<dbReference type="NCBIfam" id="TIGR00231">
    <property type="entry name" value="small_GTP"/>
    <property type="match status" value="1"/>
</dbReference>
<reference evidence="8 9" key="1">
    <citation type="journal article" date="2021" name="BMC Biol.">
        <title>Horizontally acquired antibacterial genes associated with adaptive radiation of ladybird beetles.</title>
        <authorList>
            <person name="Li H.S."/>
            <person name="Tang X.F."/>
            <person name="Huang Y.H."/>
            <person name="Xu Z.Y."/>
            <person name="Chen M.L."/>
            <person name="Du X.Y."/>
            <person name="Qiu B.Y."/>
            <person name="Chen P.T."/>
            <person name="Zhang W."/>
            <person name="Slipinski A."/>
            <person name="Escalona H.E."/>
            <person name="Waterhouse R.M."/>
            <person name="Zwick A."/>
            <person name="Pang H."/>
        </authorList>
    </citation>
    <scope>NUCLEOTIDE SEQUENCE [LARGE SCALE GENOMIC DNA]</scope>
    <source>
        <strain evidence="8">SYSU2018</strain>
    </source>
</reference>
<sequence>MHVLRKLLYCPKFISLPLHQRYKSTIFALSSGQGKCGVSIIRISGSNAKAALESMAGFSKPPQPRYAFLRSLRNPQSGVIIDKGLVLWFPGPRSFTGEDTCEFQIHGGLAVVNGILESLSTINSYRIAEPGEFTKRAFENGVLDLTEVEGLADLLNAETEIQRKQAFLQAQGFLSKLYYKWKDGISQNLAHLEALIDFGETEELDSSQEKEIFNSVTKLKNEIATHLLHGRKGETLRHGIKTVILGQPNVGKSSLLNLLYGRPAAIVTPISGTTRDVLEVRLDISGYPMILVDTAGIRESSPDPIEREGIKRAKQQLDEADLIIIVMDAVEFCHWKTKNQNLTFDDYLKQYLMKLGIENELASKPKIFVMNKIDLNAVVIEETVVPISCQTRKGIEDLIGQITQTLKIICGEPSKEHPSMSNARHRQHLEDCLSELNKFLVRIKCNSNEEIDVVILAEHLRRASRHLGKLVGTITTDQLLDIIFKDFCIGK</sequence>
<evidence type="ECO:0000256" key="3">
    <source>
        <dbReference type="ARBA" id="ARBA00022694"/>
    </source>
</evidence>
<dbReference type="Gene3D" id="1.20.120.430">
    <property type="entry name" value="tRNA modification GTPase MnmE domain 2"/>
    <property type="match status" value="1"/>
</dbReference>
<comment type="subcellular location">
    <subcellularLocation>
        <location evidence="1">Mitochondrion</location>
    </subcellularLocation>
</comment>
<protein>
    <recommendedName>
        <fullName evidence="7">TrmE-type G domain-containing protein</fullName>
    </recommendedName>
</protein>
<dbReference type="InterPro" id="IPR031168">
    <property type="entry name" value="G_TrmE"/>
</dbReference>
<dbReference type="Gene3D" id="3.40.50.300">
    <property type="entry name" value="P-loop containing nucleotide triphosphate hydrolases"/>
    <property type="match status" value="1"/>
</dbReference>
<dbReference type="SUPFAM" id="SSF116878">
    <property type="entry name" value="TrmE connector domain"/>
    <property type="match status" value="1"/>
</dbReference>
<dbReference type="InterPro" id="IPR006073">
    <property type="entry name" value="GTP-bd"/>
</dbReference>
<organism evidence="8 9">
    <name type="scientific">Cryptolaemus montrouzieri</name>
    <dbReference type="NCBI Taxonomy" id="559131"/>
    <lineage>
        <taxon>Eukaryota</taxon>
        <taxon>Metazoa</taxon>
        <taxon>Ecdysozoa</taxon>
        <taxon>Arthropoda</taxon>
        <taxon>Hexapoda</taxon>
        <taxon>Insecta</taxon>
        <taxon>Pterygota</taxon>
        <taxon>Neoptera</taxon>
        <taxon>Endopterygota</taxon>
        <taxon>Coleoptera</taxon>
        <taxon>Polyphaga</taxon>
        <taxon>Cucujiformia</taxon>
        <taxon>Coccinelloidea</taxon>
        <taxon>Coccinellidae</taxon>
        <taxon>Scymninae</taxon>
        <taxon>Scymnini</taxon>
        <taxon>Cryptolaemus</taxon>
    </lineage>
</organism>
<comment type="similarity">
    <text evidence="2 6">Belongs to the TRAFAC class TrmE-Era-EngA-EngB-Septin-like GTPase superfamily. TrmE GTPase family.</text>
</comment>
<keyword evidence="3 6" id="KW-0819">tRNA processing</keyword>
<feature type="domain" description="TrmE-type G" evidence="7">
    <location>
        <begin position="239"/>
        <end position="407"/>
    </location>
</feature>
<evidence type="ECO:0000256" key="5">
    <source>
        <dbReference type="ARBA" id="ARBA00023134"/>
    </source>
</evidence>
<keyword evidence="4 6" id="KW-0547">Nucleotide-binding</keyword>
<dbReference type="FunFam" id="3.30.1360.120:FF:000007">
    <property type="entry name" value="tRNA modification GTPase GTPBP3, mitochondrial"/>
    <property type="match status" value="1"/>
</dbReference>
<dbReference type="Pfam" id="PF12631">
    <property type="entry name" value="MnmE_helical"/>
    <property type="match status" value="1"/>
</dbReference>
<dbReference type="InterPro" id="IPR025867">
    <property type="entry name" value="MnmE_helical"/>
</dbReference>
<evidence type="ECO:0000313" key="8">
    <source>
        <dbReference type="EMBL" id="KAL3289389.1"/>
    </source>
</evidence>
<dbReference type="InterPro" id="IPR005225">
    <property type="entry name" value="Small_GTP-bd"/>
</dbReference>
<dbReference type="Pfam" id="PF01926">
    <property type="entry name" value="MMR_HSR1"/>
    <property type="match status" value="1"/>
</dbReference>
<dbReference type="CDD" id="cd04164">
    <property type="entry name" value="trmE"/>
    <property type="match status" value="1"/>
</dbReference>
<dbReference type="GO" id="GO:0008033">
    <property type="term" value="P:tRNA processing"/>
    <property type="evidence" value="ECO:0007669"/>
    <property type="project" value="UniProtKB-KW"/>
</dbReference>
<keyword evidence="5 6" id="KW-0342">GTP-binding</keyword>
<dbReference type="Gene3D" id="3.30.1360.120">
    <property type="entry name" value="Probable tRNA modification gtpase trme, domain 1"/>
    <property type="match status" value="1"/>
</dbReference>
<dbReference type="InterPro" id="IPR027417">
    <property type="entry name" value="P-loop_NTPase"/>
</dbReference>
<dbReference type="AlphaFoldDB" id="A0ABD2PF34"/>
<dbReference type="GO" id="GO:0005739">
    <property type="term" value="C:mitochondrion"/>
    <property type="evidence" value="ECO:0007669"/>
    <property type="project" value="UniProtKB-SubCell"/>
</dbReference>
<dbReference type="SUPFAM" id="SSF52540">
    <property type="entry name" value="P-loop containing nucleoside triphosphate hydrolases"/>
    <property type="match status" value="1"/>
</dbReference>
<evidence type="ECO:0000313" key="9">
    <source>
        <dbReference type="Proteomes" id="UP001516400"/>
    </source>
</evidence>
<evidence type="ECO:0000256" key="6">
    <source>
        <dbReference type="RuleBase" id="RU003313"/>
    </source>
</evidence>
<dbReference type="PANTHER" id="PTHR42714">
    <property type="entry name" value="TRNA MODIFICATION GTPASE GTPBP3"/>
    <property type="match status" value="1"/>
</dbReference>
<evidence type="ECO:0000256" key="4">
    <source>
        <dbReference type="ARBA" id="ARBA00022741"/>
    </source>
</evidence>
<dbReference type="HAMAP" id="MF_00379">
    <property type="entry name" value="GTPase_MnmE"/>
    <property type="match status" value="1"/>
</dbReference>
<comment type="caution">
    <text evidence="8">The sequence shown here is derived from an EMBL/GenBank/DDBJ whole genome shotgun (WGS) entry which is preliminary data.</text>
</comment>
<evidence type="ECO:0000259" key="7">
    <source>
        <dbReference type="PROSITE" id="PS51709"/>
    </source>
</evidence>
<dbReference type="PROSITE" id="PS51709">
    <property type="entry name" value="G_TRME"/>
    <property type="match status" value="1"/>
</dbReference>
<accession>A0ABD2PF34</accession>
<evidence type="ECO:0000256" key="2">
    <source>
        <dbReference type="ARBA" id="ARBA00011043"/>
    </source>
</evidence>
<keyword evidence="9" id="KW-1185">Reference proteome</keyword>
<gene>
    <name evidence="8" type="ORF">HHI36_022819</name>
</gene>
<dbReference type="NCBIfam" id="NF003661">
    <property type="entry name" value="PRK05291.1-3"/>
    <property type="match status" value="1"/>
</dbReference>
<dbReference type="InterPro" id="IPR018948">
    <property type="entry name" value="GTP-bd_TrmE_N"/>
</dbReference>
<dbReference type="EMBL" id="JABFTP020000186">
    <property type="protein sequence ID" value="KAL3289389.1"/>
    <property type="molecule type" value="Genomic_DNA"/>
</dbReference>
<dbReference type="CDD" id="cd14858">
    <property type="entry name" value="TrmE_N"/>
    <property type="match status" value="1"/>
</dbReference>
<dbReference type="Proteomes" id="UP001516400">
    <property type="component" value="Unassembled WGS sequence"/>
</dbReference>
<dbReference type="InterPro" id="IPR027368">
    <property type="entry name" value="MnmE_dom2"/>
</dbReference>
<dbReference type="GO" id="GO:0005525">
    <property type="term" value="F:GTP binding"/>
    <property type="evidence" value="ECO:0007669"/>
    <property type="project" value="UniProtKB-KW"/>
</dbReference>
<dbReference type="NCBIfam" id="TIGR00450">
    <property type="entry name" value="mnmE_trmE_thdF"/>
    <property type="match status" value="1"/>
</dbReference>
<dbReference type="PANTHER" id="PTHR42714:SF2">
    <property type="entry name" value="TRNA MODIFICATION GTPASE GTPBP3, MITOCHONDRIAL"/>
    <property type="match status" value="1"/>
</dbReference>
<dbReference type="InterPro" id="IPR004520">
    <property type="entry name" value="GTPase_MnmE"/>
</dbReference>
<dbReference type="InterPro" id="IPR027266">
    <property type="entry name" value="TrmE/GcvT-like"/>
</dbReference>
<dbReference type="Pfam" id="PF10396">
    <property type="entry name" value="TrmE_N"/>
    <property type="match status" value="1"/>
</dbReference>
<name>A0ABD2PF34_9CUCU</name>